<dbReference type="Proteomes" id="UP001194469">
    <property type="component" value="Unassembled WGS sequence"/>
</dbReference>
<accession>A0ABS0J7G7</accession>
<dbReference type="InterPro" id="IPR003607">
    <property type="entry name" value="HD/PDEase_dom"/>
</dbReference>
<gene>
    <name evidence="2" type="ORF">FVW20_13925</name>
</gene>
<comment type="caution">
    <text evidence="2">The sequence shown here is derived from an EMBL/GenBank/DDBJ whole genome shotgun (WGS) entry which is preliminary data.</text>
</comment>
<dbReference type="EMBL" id="VRYY01000459">
    <property type="protein sequence ID" value="MBG3878075.1"/>
    <property type="molecule type" value="Genomic_DNA"/>
</dbReference>
<sequence length="245" mass="27051">MTATVGMPFTGDVENPREAAAVRCMTPDDLPPLSFAAPNPFGSGAAWPVPDMAACHALWDRYAMPDHIRAHSLRVADMAMALARAALDNVADGSNGPNSTDIHLPSVLASALLHDIAKDYTIRFGGNHAQLGGAWALHETGNPRIAQGVMHHVHWPWRVDVTVREWLMPLIIIYADKRVKHDQLVTLEERFDDLVERYGRTERIRERIRESHEQAVEIELALSARLGMALHDAVPRDGELTVNAG</sequence>
<evidence type="ECO:0000313" key="2">
    <source>
        <dbReference type="EMBL" id="MBG3878075.1"/>
    </source>
</evidence>
<name>A0ABS0J7G7_9BACT</name>
<evidence type="ECO:0000259" key="1">
    <source>
        <dbReference type="SMART" id="SM00471"/>
    </source>
</evidence>
<keyword evidence="3" id="KW-1185">Reference proteome</keyword>
<dbReference type="Gene3D" id="1.10.3210.10">
    <property type="entry name" value="Hypothetical protein af1432"/>
    <property type="match status" value="1"/>
</dbReference>
<dbReference type="Pfam" id="PF01966">
    <property type="entry name" value="HD"/>
    <property type="match status" value="1"/>
</dbReference>
<reference evidence="2 3" key="1">
    <citation type="submission" date="2019-08" db="EMBL/GenBank/DDBJ databases">
        <authorList>
            <person name="Luo N."/>
        </authorList>
    </citation>
    <scope>NUCLEOTIDE SEQUENCE [LARGE SCALE GENOMIC DNA]</scope>
    <source>
        <strain evidence="2 3">NCIMB 9442</strain>
    </source>
</reference>
<dbReference type="SMART" id="SM00471">
    <property type="entry name" value="HDc"/>
    <property type="match status" value="1"/>
</dbReference>
<dbReference type="InterPro" id="IPR006674">
    <property type="entry name" value="HD_domain"/>
</dbReference>
<proteinExistence type="predicted"/>
<feature type="domain" description="HD/PDEase" evidence="1">
    <location>
        <begin position="64"/>
        <end position="210"/>
    </location>
</feature>
<protein>
    <submittedName>
        <fullName evidence="2">Phosphohydrolase</fullName>
    </submittedName>
</protein>
<organism evidence="2 3">
    <name type="scientific">Nitratidesulfovibrio oxamicus</name>
    <dbReference type="NCBI Taxonomy" id="32016"/>
    <lineage>
        <taxon>Bacteria</taxon>
        <taxon>Pseudomonadati</taxon>
        <taxon>Thermodesulfobacteriota</taxon>
        <taxon>Desulfovibrionia</taxon>
        <taxon>Desulfovibrionales</taxon>
        <taxon>Desulfovibrionaceae</taxon>
        <taxon>Nitratidesulfovibrio</taxon>
    </lineage>
</organism>
<dbReference type="RefSeq" id="WP_196610085.1">
    <property type="nucleotide sequence ID" value="NZ_VRYY01000459.1"/>
</dbReference>
<evidence type="ECO:0000313" key="3">
    <source>
        <dbReference type="Proteomes" id="UP001194469"/>
    </source>
</evidence>
<dbReference type="SUPFAM" id="SSF109604">
    <property type="entry name" value="HD-domain/PDEase-like"/>
    <property type="match status" value="1"/>
</dbReference>